<feature type="transmembrane region" description="Helical" evidence="1">
    <location>
        <begin position="222"/>
        <end position="243"/>
    </location>
</feature>
<dbReference type="EMBL" id="CP002656">
    <property type="protein sequence ID" value="AEB96041.1"/>
    <property type="molecule type" value="Genomic_DNA"/>
</dbReference>
<dbReference type="NCBIfam" id="NF041796">
    <property type="entry name" value="Ced_CedA"/>
    <property type="match status" value="1"/>
</dbReference>
<dbReference type="AlphaFoldDB" id="F4G1N4"/>
<keyword evidence="1" id="KW-0812">Transmembrane</keyword>
<evidence type="ECO:0000313" key="2">
    <source>
        <dbReference type="EMBL" id="AEB96041.1"/>
    </source>
</evidence>
<feature type="transmembrane region" description="Helical" evidence="1">
    <location>
        <begin position="140"/>
        <end position="157"/>
    </location>
</feature>
<keyword evidence="3" id="KW-1185">Reference proteome</keyword>
<feature type="transmembrane region" description="Helical" evidence="1">
    <location>
        <begin position="112"/>
        <end position="134"/>
    </location>
</feature>
<sequence length="257" mass="28082">MDVFELLGISEDLAGLTYFIGTLIMALPVPIQGLKKWGPKLITDGIYSSILVNLYETFLSLLVQIGNVLGTNWNNFFNWVYQLLANELTVYTVIRSYYAALTSVPYSSINPMVGPISMLLSIVSGFMSVTGTLIVISELIYNYVGLIIVIGILLMSMPFRIGRSFGGSMIGFGMVFYIGLPLLPSFLSDFNANILQSISVQSNYSFSVIVTQIIPIYIEGTVLMPLAYLGMLASLSLGVGYAISGMSSRLPIPLDFL</sequence>
<dbReference type="Proteomes" id="UP000007812">
    <property type="component" value="Chromosome"/>
</dbReference>
<feature type="transmembrane region" description="Helical" evidence="1">
    <location>
        <begin position="15"/>
        <end position="34"/>
    </location>
</feature>
<feature type="transmembrane region" description="Helical" evidence="1">
    <location>
        <begin position="46"/>
        <end position="67"/>
    </location>
</feature>
<evidence type="ECO:0000256" key="1">
    <source>
        <dbReference type="SAM" id="Phobius"/>
    </source>
</evidence>
<dbReference type="PATRIC" id="fig|1006006.8.peg.1942"/>
<evidence type="ECO:0000313" key="3">
    <source>
        <dbReference type="Proteomes" id="UP000007812"/>
    </source>
</evidence>
<dbReference type="KEGG" id="mcn:Mcup_1939"/>
<dbReference type="OrthoDB" id="43622at2157"/>
<name>F4G1N4_METCR</name>
<gene>
    <name evidence="2" type="ordered locus">Mcup_1939</name>
</gene>
<dbReference type="HOGENOM" id="CLU_1040590_0_0_2"/>
<reference evidence="2 3" key="1">
    <citation type="journal article" date="2011" name="J. Bacteriol.">
        <title>Complete genome sequence of Metallosphaera cuprina, a metal sulfide-oxidizing archaeon from a hot spring.</title>
        <authorList>
            <person name="Liu L.J."/>
            <person name="You X.Y."/>
            <person name="Zheng H."/>
            <person name="Wang S."/>
            <person name="Jiang C.Y."/>
            <person name="Liu S.J."/>
        </authorList>
    </citation>
    <scope>NUCLEOTIDE SEQUENCE [LARGE SCALE GENOMIC DNA]</scope>
    <source>
        <strain evidence="2 3">Ar-4</strain>
    </source>
</reference>
<accession>F4G1N4</accession>
<proteinExistence type="predicted"/>
<protein>
    <submittedName>
        <fullName evidence="2">Uncharacterized protein</fullName>
    </submittedName>
</protein>
<dbReference type="RefSeq" id="WP_013738539.1">
    <property type="nucleotide sequence ID" value="NC_015435.1"/>
</dbReference>
<organism evidence="2 3">
    <name type="scientific">Metallosphaera cuprina (strain Ar-4)</name>
    <dbReference type="NCBI Taxonomy" id="1006006"/>
    <lineage>
        <taxon>Archaea</taxon>
        <taxon>Thermoproteota</taxon>
        <taxon>Thermoprotei</taxon>
        <taxon>Sulfolobales</taxon>
        <taxon>Sulfolobaceae</taxon>
        <taxon>Metallosphaera</taxon>
    </lineage>
</organism>
<dbReference type="eggNOG" id="arCOG05930">
    <property type="taxonomic scope" value="Archaea"/>
</dbReference>
<feature type="transmembrane region" description="Helical" evidence="1">
    <location>
        <begin position="169"/>
        <end position="187"/>
    </location>
</feature>
<keyword evidence="1" id="KW-1133">Transmembrane helix</keyword>
<dbReference type="GeneID" id="10494127"/>
<keyword evidence="1" id="KW-0472">Membrane</keyword>
<dbReference type="STRING" id="1006006.Mcup_1939"/>
<dbReference type="InterPro" id="IPR049688">
    <property type="entry name" value="CedA_arc"/>
</dbReference>